<reference evidence="3" key="1">
    <citation type="journal article" date="2014" name="Front. Microbiol.">
        <title>High frequency of phylogenetically diverse reductive dehalogenase-homologous genes in deep subseafloor sedimentary metagenomes.</title>
        <authorList>
            <person name="Kawai M."/>
            <person name="Futagami T."/>
            <person name="Toyoda A."/>
            <person name="Takaki Y."/>
            <person name="Nishi S."/>
            <person name="Hori S."/>
            <person name="Arai W."/>
            <person name="Tsubouchi T."/>
            <person name="Morono Y."/>
            <person name="Uchiyama I."/>
            <person name="Ito T."/>
            <person name="Fujiyama A."/>
            <person name="Inagaki F."/>
            <person name="Takami H."/>
        </authorList>
    </citation>
    <scope>NUCLEOTIDE SEQUENCE</scope>
    <source>
        <strain evidence="3">Expedition CK06-06</strain>
    </source>
</reference>
<evidence type="ECO:0000313" key="3">
    <source>
        <dbReference type="EMBL" id="GAH23184.1"/>
    </source>
</evidence>
<name>X1F1C5_9ZZZZ</name>
<protein>
    <recommendedName>
        <fullName evidence="4">GYD domain-containing protein</fullName>
    </recommendedName>
</protein>
<dbReference type="EMBL" id="BART01005218">
    <property type="protein sequence ID" value="GAG62768.1"/>
    <property type="molecule type" value="Genomic_DNA"/>
</dbReference>
<evidence type="ECO:0000313" key="2">
    <source>
        <dbReference type="EMBL" id="GAG88678.1"/>
    </source>
</evidence>
<organism evidence="3">
    <name type="scientific">marine sediment metagenome</name>
    <dbReference type="NCBI Taxonomy" id="412755"/>
    <lineage>
        <taxon>unclassified sequences</taxon>
        <taxon>metagenomes</taxon>
        <taxon>ecological metagenomes</taxon>
    </lineage>
</organism>
<accession>X1F1C5</accession>
<sequence length="97" mass="10541">MPTYIILMNLTEQGVKNIKEAPQRIEATAKILEAAGGKLKDFYTVMGQYDYVAIAEGPSDEAAMAQLFGLGAGGNVRTTTLKAFTKEEFAEILKKLP</sequence>
<dbReference type="EMBL" id="BARU01000637">
    <property type="protein sequence ID" value="GAH23184.1"/>
    <property type="molecule type" value="Genomic_DNA"/>
</dbReference>
<dbReference type="Pfam" id="PF08734">
    <property type="entry name" value="GYD"/>
    <property type="match status" value="1"/>
</dbReference>
<dbReference type="EMBL" id="BART01017022">
    <property type="protein sequence ID" value="GAG88678.1"/>
    <property type="molecule type" value="Genomic_DNA"/>
</dbReference>
<dbReference type="InterPro" id="IPR014845">
    <property type="entry name" value="GYD/TTHA1554"/>
</dbReference>
<evidence type="ECO:0008006" key="4">
    <source>
        <dbReference type="Google" id="ProtNLM"/>
    </source>
</evidence>
<comment type="caution">
    <text evidence="3">The sequence shown here is derived from an EMBL/GenBank/DDBJ whole genome shotgun (WGS) entry which is preliminary data.</text>
</comment>
<evidence type="ECO:0000313" key="1">
    <source>
        <dbReference type="EMBL" id="GAG62768.1"/>
    </source>
</evidence>
<gene>
    <name evidence="1" type="ORF">S01H4_12340</name>
    <name evidence="2" type="ORF">S01H4_32533</name>
    <name evidence="3" type="ORF">S03H2_02012</name>
</gene>
<proteinExistence type="predicted"/>
<dbReference type="AlphaFoldDB" id="X1F1C5"/>